<feature type="compositionally biased region" description="Low complexity" evidence="1">
    <location>
        <begin position="61"/>
        <end position="71"/>
    </location>
</feature>
<gene>
    <name evidence="2" type="ORF">PVAP13_4NG325680</name>
</gene>
<feature type="region of interest" description="Disordered" evidence="1">
    <location>
        <begin position="22"/>
        <end position="71"/>
    </location>
</feature>
<evidence type="ECO:0000313" key="3">
    <source>
        <dbReference type="Proteomes" id="UP000823388"/>
    </source>
</evidence>
<dbReference type="Proteomes" id="UP000823388">
    <property type="component" value="Chromosome 4N"/>
</dbReference>
<evidence type="ECO:0000313" key="2">
    <source>
        <dbReference type="EMBL" id="KAG2608521.1"/>
    </source>
</evidence>
<dbReference type="EMBL" id="CM029044">
    <property type="protein sequence ID" value="KAG2608521.1"/>
    <property type="molecule type" value="Genomic_DNA"/>
</dbReference>
<accession>A0A8T0TAH7</accession>
<name>A0A8T0TAH7_PANVG</name>
<proteinExistence type="predicted"/>
<feature type="compositionally biased region" description="Low complexity" evidence="1">
    <location>
        <begin position="28"/>
        <end position="53"/>
    </location>
</feature>
<comment type="caution">
    <text evidence="2">The sequence shown here is derived from an EMBL/GenBank/DDBJ whole genome shotgun (WGS) entry which is preliminary data.</text>
</comment>
<protein>
    <submittedName>
        <fullName evidence="2">Uncharacterized protein</fullName>
    </submittedName>
</protein>
<reference evidence="2 3" key="1">
    <citation type="submission" date="2020-05" db="EMBL/GenBank/DDBJ databases">
        <title>WGS assembly of Panicum virgatum.</title>
        <authorList>
            <person name="Lovell J.T."/>
            <person name="Jenkins J."/>
            <person name="Shu S."/>
            <person name="Juenger T.E."/>
            <person name="Schmutz J."/>
        </authorList>
    </citation>
    <scope>NUCLEOTIDE SEQUENCE [LARGE SCALE GENOMIC DNA]</scope>
    <source>
        <strain evidence="3">cv. AP13</strain>
    </source>
</reference>
<sequence length="101" mass="10363">MLMRTTPDLAITGNGEAATALRRDSCHASSGRSASSSLGVGSARLGADPSGSQSSGGAGGADSSSGGSFLPLFPLPRARPWRCAEHAWRPTTTLDQTWLFT</sequence>
<keyword evidence="3" id="KW-1185">Reference proteome</keyword>
<dbReference type="AlphaFoldDB" id="A0A8T0TAH7"/>
<evidence type="ECO:0000256" key="1">
    <source>
        <dbReference type="SAM" id="MobiDB-lite"/>
    </source>
</evidence>
<organism evidence="2 3">
    <name type="scientific">Panicum virgatum</name>
    <name type="common">Blackwell switchgrass</name>
    <dbReference type="NCBI Taxonomy" id="38727"/>
    <lineage>
        <taxon>Eukaryota</taxon>
        <taxon>Viridiplantae</taxon>
        <taxon>Streptophyta</taxon>
        <taxon>Embryophyta</taxon>
        <taxon>Tracheophyta</taxon>
        <taxon>Spermatophyta</taxon>
        <taxon>Magnoliopsida</taxon>
        <taxon>Liliopsida</taxon>
        <taxon>Poales</taxon>
        <taxon>Poaceae</taxon>
        <taxon>PACMAD clade</taxon>
        <taxon>Panicoideae</taxon>
        <taxon>Panicodae</taxon>
        <taxon>Paniceae</taxon>
        <taxon>Panicinae</taxon>
        <taxon>Panicum</taxon>
        <taxon>Panicum sect. Hiantes</taxon>
    </lineage>
</organism>